<proteinExistence type="predicted"/>
<sequence>MTTFLSAPGRLVLGKVKTLIVFFVWIYGAKVIPLSRTITRYSILSSTLTSWCPRIKHASFAFGLIPKIVAFVFSVSSFIFIHVLTGFGFHIP</sequence>
<evidence type="ECO:0000256" key="1">
    <source>
        <dbReference type="SAM" id="Phobius"/>
    </source>
</evidence>
<dbReference type="AlphaFoldDB" id="A0AA38IJP9"/>
<dbReference type="EMBL" id="JALNTZ010000004">
    <property type="protein sequence ID" value="KAJ3656491.1"/>
    <property type="molecule type" value="Genomic_DNA"/>
</dbReference>
<reference evidence="2" key="1">
    <citation type="journal article" date="2023" name="G3 (Bethesda)">
        <title>Whole genome assemblies of Zophobas morio and Tenebrio molitor.</title>
        <authorList>
            <person name="Kaur S."/>
            <person name="Stinson S.A."/>
            <person name="diCenzo G.C."/>
        </authorList>
    </citation>
    <scope>NUCLEOTIDE SEQUENCE</scope>
    <source>
        <strain evidence="2">QUZm001</strain>
    </source>
</reference>
<organism evidence="2 3">
    <name type="scientific">Zophobas morio</name>
    <dbReference type="NCBI Taxonomy" id="2755281"/>
    <lineage>
        <taxon>Eukaryota</taxon>
        <taxon>Metazoa</taxon>
        <taxon>Ecdysozoa</taxon>
        <taxon>Arthropoda</taxon>
        <taxon>Hexapoda</taxon>
        <taxon>Insecta</taxon>
        <taxon>Pterygota</taxon>
        <taxon>Neoptera</taxon>
        <taxon>Endopterygota</taxon>
        <taxon>Coleoptera</taxon>
        <taxon>Polyphaga</taxon>
        <taxon>Cucujiformia</taxon>
        <taxon>Tenebrionidae</taxon>
        <taxon>Zophobas</taxon>
    </lineage>
</organism>
<feature type="transmembrane region" description="Helical" evidence="1">
    <location>
        <begin position="60"/>
        <end position="84"/>
    </location>
</feature>
<evidence type="ECO:0000313" key="2">
    <source>
        <dbReference type="EMBL" id="KAJ3656491.1"/>
    </source>
</evidence>
<evidence type="ECO:0000313" key="3">
    <source>
        <dbReference type="Proteomes" id="UP001168821"/>
    </source>
</evidence>
<keyword evidence="1" id="KW-0472">Membrane</keyword>
<comment type="caution">
    <text evidence="2">The sequence shown here is derived from an EMBL/GenBank/DDBJ whole genome shotgun (WGS) entry which is preliminary data.</text>
</comment>
<dbReference type="Proteomes" id="UP001168821">
    <property type="component" value="Unassembled WGS sequence"/>
</dbReference>
<keyword evidence="3" id="KW-1185">Reference proteome</keyword>
<protein>
    <submittedName>
        <fullName evidence="2">Uncharacterized protein</fullName>
    </submittedName>
</protein>
<accession>A0AA38IJP9</accession>
<name>A0AA38IJP9_9CUCU</name>
<keyword evidence="1" id="KW-1133">Transmembrane helix</keyword>
<gene>
    <name evidence="2" type="ORF">Zmor_015564</name>
</gene>
<keyword evidence="1" id="KW-0812">Transmembrane</keyword>